<reference evidence="2 3" key="1">
    <citation type="journal article" date="2019" name="Sci. Rep.">
        <title>Orb-weaving spider Araneus ventricosus genome elucidates the spidroin gene catalogue.</title>
        <authorList>
            <person name="Kono N."/>
            <person name="Nakamura H."/>
            <person name="Ohtoshi R."/>
            <person name="Moran D.A.P."/>
            <person name="Shinohara A."/>
            <person name="Yoshida Y."/>
            <person name="Fujiwara M."/>
            <person name="Mori M."/>
            <person name="Tomita M."/>
            <person name="Arakawa K."/>
        </authorList>
    </citation>
    <scope>NUCLEOTIDE SEQUENCE [LARGE SCALE GENOMIC DNA]</scope>
</reference>
<evidence type="ECO:0000256" key="1">
    <source>
        <dbReference type="SAM" id="MobiDB-lite"/>
    </source>
</evidence>
<comment type="caution">
    <text evidence="2">The sequence shown here is derived from an EMBL/GenBank/DDBJ whole genome shotgun (WGS) entry which is preliminary data.</text>
</comment>
<evidence type="ECO:0000313" key="3">
    <source>
        <dbReference type="Proteomes" id="UP000499080"/>
    </source>
</evidence>
<dbReference type="EMBL" id="BGPR01000373">
    <property type="protein sequence ID" value="GBM16388.1"/>
    <property type="molecule type" value="Genomic_DNA"/>
</dbReference>
<sequence>MFMSSTSNIPPHFSSGIHFLASCKVENDLKSQHIVRQSAVRSKFSLVILTSRFEALGYFGRNLVILNRSQMTKTTPDLAPPLKTSATHQREDV</sequence>
<dbReference type="Proteomes" id="UP000499080">
    <property type="component" value="Unassembled WGS sequence"/>
</dbReference>
<evidence type="ECO:0000313" key="2">
    <source>
        <dbReference type="EMBL" id="GBM16388.1"/>
    </source>
</evidence>
<gene>
    <name evidence="2" type="ORF">AVEN_129712_1</name>
</gene>
<keyword evidence="3" id="KW-1185">Reference proteome</keyword>
<feature type="region of interest" description="Disordered" evidence="1">
    <location>
        <begin position="73"/>
        <end position="93"/>
    </location>
</feature>
<protein>
    <submittedName>
        <fullName evidence="2">Uncharacterized protein</fullName>
    </submittedName>
</protein>
<proteinExistence type="predicted"/>
<organism evidence="2 3">
    <name type="scientific">Araneus ventricosus</name>
    <name type="common">Orbweaver spider</name>
    <name type="synonym">Epeira ventricosa</name>
    <dbReference type="NCBI Taxonomy" id="182803"/>
    <lineage>
        <taxon>Eukaryota</taxon>
        <taxon>Metazoa</taxon>
        <taxon>Ecdysozoa</taxon>
        <taxon>Arthropoda</taxon>
        <taxon>Chelicerata</taxon>
        <taxon>Arachnida</taxon>
        <taxon>Araneae</taxon>
        <taxon>Araneomorphae</taxon>
        <taxon>Entelegynae</taxon>
        <taxon>Araneoidea</taxon>
        <taxon>Araneidae</taxon>
        <taxon>Araneus</taxon>
    </lineage>
</organism>
<accession>A0A4Y2DKK4</accession>
<name>A0A4Y2DKK4_ARAVE</name>
<dbReference type="AlphaFoldDB" id="A0A4Y2DKK4"/>